<evidence type="ECO:0000313" key="1">
    <source>
        <dbReference type="EMBL" id="QUI23863.1"/>
    </source>
</evidence>
<dbReference type="Pfam" id="PF06949">
    <property type="entry name" value="DUF1292"/>
    <property type="match status" value="1"/>
</dbReference>
<accession>A0A8J8SHX0</accession>
<organism evidence="1 2">
    <name type="scientific">Vallitalea pronyensis</name>
    <dbReference type="NCBI Taxonomy" id="1348613"/>
    <lineage>
        <taxon>Bacteria</taxon>
        <taxon>Bacillati</taxon>
        <taxon>Bacillota</taxon>
        <taxon>Clostridia</taxon>
        <taxon>Lachnospirales</taxon>
        <taxon>Vallitaleaceae</taxon>
        <taxon>Vallitalea</taxon>
    </lineage>
</organism>
<proteinExistence type="predicted"/>
<sequence length="88" mass="9998">METINFTIEETGEQVDFAILSTATHGDITYLLVVDETELECDDMTAYVIKAIEQDDEDIIYEIVDDDAELLPVSEKLMDALDDFEIDM</sequence>
<dbReference type="InterPro" id="IPR009711">
    <property type="entry name" value="UPF0473"/>
</dbReference>
<dbReference type="EMBL" id="CP058649">
    <property type="protein sequence ID" value="QUI23863.1"/>
    <property type="molecule type" value="Genomic_DNA"/>
</dbReference>
<evidence type="ECO:0000313" key="2">
    <source>
        <dbReference type="Proteomes" id="UP000683246"/>
    </source>
</evidence>
<keyword evidence="2" id="KW-1185">Reference proteome</keyword>
<dbReference type="Proteomes" id="UP000683246">
    <property type="component" value="Chromosome"/>
</dbReference>
<reference evidence="1" key="1">
    <citation type="submission" date="2020-07" db="EMBL/GenBank/DDBJ databases">
        <title>Vallitalea pronyensis genome.</title>
        <authorList>
            <person name="Postec A."/>
        </authorList>
    </citation>
    <scope>NUCLEOTIDE SEQUENCE</scope>
    <source>
        <strain evidence="1">FatNI3</strain>
    </source>
</reference>
<gene>
    <name evidence="1" type="ORF">HZI73_16880</name>
</gene>
<protein>
    <submittedName>
        <fullName evidence="1">DUF1292 domain-containing protein</fullName>
    </submittedName>
</protein>
<name>A0A8J8SHX0_9FIRM</name>
<dbReference type="KEGG" id="vpy:HZI73_16880"/>
<dbReference type="AlphaFoldDB" id="A0A8J8SHX0"/>
<dbReference type="RefSeq" id="WP_212694552.1">
    <property type="nucleotide sequence ID" value="NZ_CP058649.1"/>
</dbReference>